<dbReference type="OrthoDB" id="8226386at2"/>
<dbReference type="InterPro" id="IPR013096">
    <property type="entry name" value="Cupin_2"/>
</dbReference>
<organism evidence="3 4">
    <name type="scientific">Bradyrhizobium erythrophlei</name>
    <dbReference type="NCBI Taxonomy" id="1437360"/>
    <lineage>
        <taxon>Bacteria</taxon>
        <taxon>Pseudomonadati</taxon>
        <taxon>Pseudomonadota</taxon>
        <taxon>Alphaproteobacteria</taxon>
        <taxon>Hyphomicrobiales</taxon>
        <taxon>Nitrobacteraceae</taxon>
        <taxon>Bradyrhizobium</taxon>
    </lineage>
</organism>
<protein>
    <submittedName>
        <fullName evidence="3">Cupin domain protein</fullName>
    </submittedName>
</protein>
<keyword evidence="1" id="KW-0732">Signal</keyword>
<dbReference type="AlphaFoldDB" id="A0A1H4W2Y4"/>
<gene>
    <name evidence="3" type="ORF">SAMN05444164_2982</name>
</gene>
<dbReference type="SUPFAM" id="SSF51182">
    <property type="entry name" value="RmlC-like cupins"/>
    <property type="match status" value="1"/>
</dbReference>
<proteinExistence type="predicted"/>
<dbReference type="Proteomes" id="UP000198992">
    <property type="component" value="Unassembled WGS sequence"/>
</dbReference>
<feature type="chain" id="PRO_5011691143" evidence="1">
    <location>
        <begin position="23"/>
        <end position="157"/>
    </location>
</feature>
<feature type="domain" description="Cupin type-2" evidence="2">
    <location>
        <begin position="88"/>
        <end position="148"/>
    </location>
</feature>
<dbReference type="RefSeq" id="WP_143046664.1">
    <property type="nucleotide sequence ID" value="NZ_FNTH01000001.1"/>
</dbReference>
<dbReference type="InterPro" id="IPR011051">
    <property type="entry name" value="RmlC_Cupin_sf"/>
</dbReference>
<reference evidence="3 4" key="1">
    <citation type="submission" date="2016-10" db="EMBL/GenBank/DDBJ databases">
        <authorList>
            <person name="de Groot N.N."/>
        </authorList>
    </citation>
    <scope>NUCLEOTIDE SEQUENCE [LARGE SCALE GENOMIC DNA]</scope>
    <source>
        <strain evidence="3 4">MT12</strain>
    </source>
</reference>
<sequence>MRGLFCAAASLVVIAASVPACAGGIYVVENGQGNNPVAVKKEASALAAVPVLPNGKQNQGFKYGMLYDLPGAATHVMRGHVDAKGSIAVHDGALPYILYVISGSGKLSLNDKGGGQIGEVAYKPDDVIVFQPNTLHGWTNGDTAFEFLGVELPAPQK</sequence>
<evidence type="ECO:0000259" key="2">
    <source>
        <dbReference type="Pfam" id="PF07883"/>
    </source>
</evidence>
<evidence type="ECO:0000256" key="1">
    <source>
        <dbReference type="SAM" id="SignalP"/>
    </source>
</evidence>
<evidence type="ECO:0000313" key="3">
    <source>
        <dbReference type="EMBL" id="SEC87583.1"/>
    </source>
</evidence>
<dbReference type="EMBL" id="FNTH01000001">
    <property type="protein sequence ID" value="SEC87583.1"/>
    <property type="molecule type" value="Genomic_DNA"/>
</dbReference>
<name>A0A1H4W2Y4_9BRAD</name>
<accession>A0A1H4W2Y4</accession>
<dbReference type="Gene3D" id="2.60.120.10">
    <property type="entry name" value="Jelly Rolls"/>
    <property type="match status" value="1"/>
</dbReference>
<dbReference type="Pfam" id="PF07883">
    <property type="entry name" value="Cupin_2"/>
    <property type="match status" value="1"/>
</dbReference>
<evidence type="ECO:0000313" key="4">
    <source>
        <dbReference type="Proteomes" id="UP000198992"/>
    </source>
</evidence>
<feature type="signal peptide" evidence="1">
    <location>
        <begin position="1"/>
        <end position="22"/>
    </location>
</feature>
<dbReference type="InterPro" id="IPR014710">
    <property type="entry name" value="RmlC-like_jellyroll"/>
</dbReference>